<dbReference type="Proteomes" id="UP000054538">
    <property type="component" value="Unassembled WGS sequence"/>
</dbReference>
<sequence>TSTDLNEYQLNTHPLIIKLTDTHLYLPLILFTIEASKCLYNENWKKKCTKEMHCISKTPIIVLNLTTCPDETSLTPITWLEASVCYVSFLRICTHERIATHFNKHFFGLSCHEDFKANFPAILGADIEYRENYNAQLCEHDTSTFTNHLTRIELKKTNGKNCSSNDCSSCHHEPYKHPTFNLKFKPTYSSCDTDNVLDHLCLICTHPNDKISSCHKETLAKGGQILLQYVDKKLILHSNQSNLYLQHQFPQVHLKTRACQPTSLLLV</sequence>
<dbReference type="EMBL" id="KN828748">
    <property type="protein sequence ID" value="KIK74567.1"/>
    <property type="molecule type" value="Genomic_DNA"/>
</dbReference>
<dbReference type="HOGENOM" id="CLU_1044100_0_0_1"/>
<gene>
    <name evidence="1" type="ORF">PAXRUDRAFT_175333</name>
</gene>
<evidence type="ECO:0000313" key="1">
    <source>
        <dbReference type="EMBL" id="KIK74567.1"/>
    </source>
</evidence>
<protein>
    <submittedName>
        <fullName evidence="1">Uncharacterized protein</fullName>
    </submittedName>
</protein>
<proteinExistence type="predicted"/>
<dbReference type="AlphaFoldDB" id="A0A0D0BT17"/>
<evidence type="ECO:0000313" key="2">
    <source>
        <dbReference type="Proteomes" id="UP000054538"/>
    </source>
</evidence>
<dbReference type="OrthoDB" id="3018720at2759"/>
<feature type="non-terminal residue" evidence="1">
    <location>
        <position position="267"/>
    </location>
</feature>
<name>A0A0D0BT17_9AGAM</name>
<accession>A0A0D0BT17</accession>
<keyword evidence="2" id="KW-1185">Reference proteome</keyword>
<reference evidence="1 2" key="1">
    <citation type="submission" date="2014-04" db="EMBL/GenBank/DDBJ databases">
        <authorList>
            <consortium name="DOE Joint Genome Institute"/>
            <person name="Kuo A."/>
            <person name="Kohler A."/>
            <person name="Jargeat P."/>
            <person name="Nagy L.G."/>
            <person name="Floudas D."/>
            <person name="Copeland A."/>
            <person name="Barry K.W."/>
            <person name="Cichocki N."/>
            <person name="Veneault-Fourrey C."/>
            <person name="LaButti K."/>
            <person name="Lindquist E.A."/>
            <person name="Lipzen A."/>
            <person name="Lundell T."/>
            <person name="Morin E."/>
            <person name="Murat C."/>
            <person name="Sun H."/>
            <person name="Tunlid A."/>
            <person name="Henrissat B."/>
            <person name="Grigoriev I.V."/>
            <person name="Hibbett D.S."/>
            <person name="Martin F."/>
            <person name="Nordberg H.P."/>
            <person name="Cantor M.N."/>
            <person name="Hua S.X."/>
        </authorList>
    </citation>
    <scope>NUCLEOTIDE SEQUENCE [LARGE SCALE GENOMIC DNA]</scope>
    <source>
        <strain evidence="1 2">Ve08.2h10</strain>
    </source>
</reference>
<dbReference type="InParanoid" id="A0A0D0BT17"/>
<reference evidence="2" key="2">
    <citation type="submission" date="2015-01" db="EMBL/GenBank/DDBJ databases">
        <title>Evolutionary Origins and Diversification of the Mycorrhizal Mutualists.</title>
        <authorList>
            <consortium name="DOE Joint Genome Institute"/>
            <consortium name="Mycorrhizal Genomics Consortium"/>
            <person name="Kohler A."/>
            <person name="Kuo A."/>
            <person name="Nagy L.G."/>
            <person name="Floudas D."/>
            <person name="Copeland A."/>
            <person name="Barry K.W."/>
            <person name="Cichocki N."/>
            <person name="Veneault-Fourrey C."/>
            <person name="LaButti K."/>
            <person name="Lindquist E.A."/>
            <person name="Lipzen A."/>
            <person name="Lundell T."/>
            <person name="Morin E."/>
            <person name="Murat C."/>
            <person name="Riley R."/>
            <person name="Ohm R."/>
            <person name="Sun H."/>
            <person name="Tunlid A."/>
            <person name="Henrissat B."/>
            <person name="Grigoriev I.V."/>
            <person name="Hibbett D.S."/>
            <person name="Martin F."/>
        </authorList>
    </citation>
    <scope>NUCLEOTIDE SEQUENCE [LARGE SCALE GENOMIC DNA]</scope>
    <source>
        <strain evidence="2">Ve08.2h10</strain>
    </source>
</reference>
<organism evidence="1 2">
    <name type="scientific">Paxillus rubicundulus Ve08.2h10</name>
    <dbReference type="NCBI Taxonomy" id="930991"/>
    <lineage>
        <taxon>Eukaryota</taxon>
        <taxon>Fungi</taxon>
        <taxon>Dikarya</taxon>
        <taxon>Basidiomycota</taxon>
        <taxon>Agaricomycotina</taxon>
        <taxon>Agaricomycetes</taxon>
        <taxon>Agaricomycetidae</taxon>
        <taxon>Boletales</taxon>
        <taxon>Paxilineae</taxon>
        <taxon>Paxillaceae</taxon>
        <taxon>Paxillus</taxon>
    </lineage>
</organism>